<dbReference type="GO" id="GO:0016787">
    <property type="term" value="F:hydrolase activity"/>
    <property type="evidence" value="ECO:0007669"/>
    <property type="project" value="UniProtKB-KW"/>
</dbReference>
<dbReference type="InterPro" id="IPR000868">
    <property type="entry name" value="Isochorismatase-like_dom"/>
</dbReference>
<dbReference type="CDD" id="cd00431">
    <property type="entry name" value="cysteine_hydrolases"/>
    <property type="match status" value="1"/>
</dbReference>
<evidence type="ECO:0000313" key="3">
    <source>
        <dbReference type="EMBL" id="CAB4904136.1"/>
    </source>
</evidence>
<dbReference type="SUPFAM" id="SSF52499">
    <property type="entry name" value="Isochorismatase-like hydrolases"/>
    <property type="match status" value="1"/>
</dbReference>
<dbReference type="PANTHER" id="PTHR43540">
    <property type="entry name" value="PEROXYUREIDOACRYLATE/UREIDOACRYLATE AMIDOHYDROLASE-RELATED"/>
    <property type="match status" value="1"/>
</dbReference>
<reference evidence="3" key="1">
    <citation type="submission" date="2020-05" db="EMBL/GenBank/DDBJ databases">
        <authorList>
            <person name="Chiriac C."/>
            <person name="Salcher M."/>
            <person name="Ghai R."/>
            <person name="Kavagutti S V."/>
        </authorList>
    </citation>
    <scope>NUCLEOTIDE SEQUENCE</scope>
</reference>
<evidence type="ECO:0000256" key="1">
    <source>
        <dbReference type="ARBA" id="ARBA00022801"/>
    </source>
</evidence>
<dbReference type="AlphaFoldDB" id="A0A6J7GAG0"/>
<dbReference type="InterPro" id="IPR036380">
    <property type="entry name" value="Isochorismatase-like_sf"/>
</dbReference>
<dbReference type="InterPro" id="IPR050272">
    <property type="entry name" value="Isochorismatase-like_hydrls"/>
</dbReference>
<organism evidence="3">
    <name type="scientific">freshwater metagenome</name>
    <dbReference type="NCBI Taxonomy" id="449393"/>
    <lineage>
        <taxon>unclassified sequences</taxon>
        <taxon>metagenomes</taxon>
        <taxon>ecological metagenomes</taxon>
    </lineage>
</organism>
<sequence length="262" mass="30169">MKTDMYCYLENRHRKSLPSNEAFDRWLDPETTAVVSIDMHRGHIGPEDQVTCPAPRARQRIPAHNLFHQLCRDIGIPIIHVQHWQRHGGIDDLNSKAHNRKANWRVLYELYLPPNPLMDEHSWEGTPWLDLLVENDPETDYYIRTKKRLSAFYPTDLEFLLRQLGVHNIVITGTYTDACDLSTAFDAANRDYRVTIPRDVVAGYSEEFEHYALAIVSLHLGLVVDSPALLREWYARKDRDLPTYLDGVSDIAEVAGEIPPGI</sequence>
<gene>
    <name evidence="3" type="ORF">UFOPK3610_00305</name>
</gene>
<feature type="domain" description="Isochorismatase-like" evidence="2">
    <location>
        <begin position="32"/>
        <end position="225"/>
    </location>
</feature>
<protein>
    <submittedName>
        <fullName evidence="3">Unannotated protein</fullName>
    </submittedName>
</protein>
<evidence type="ECO:0000259" key="2">
    <source>
        <dbReference type="Pfam" id="PF00857"/>
    </source>
</evidence>
<dbReference type="Gene3D" id="3.40.50.850">
    <property type="entry name" value="Isochorismatase-like"/>
    <property type="match status" value="1"/>
</dbReference>
<dbReference type="EMBL" id="CAFBMR010000006">
    <property type="protein sequence ID" value="CAB4904136.1"/>
    <property type="molecule type" value="Genomic_DNA"/>
</dbReference>
<dbReference type="Pfam" id="PF00857">
    <property type="entry name" value="Isochorismatase"/>
    <property type="match status" value="1"/>
</dbReference>
<accession>A0A6J7GAG0</accession>
<keyword evidence="1" id="KW-0378">Hydrolase</keyword>
<dbReference type="PANTHER" id="PTHR43540:SF6">
    <property type="entry name" value="ISOCHORISMATASE-LIKE DOMAIN-CONTAINING PROTEIN"/>
    <property type="match status" value="1"/>
</dbReference>
<proteinExistence type="predicted"/>
<name>A0A6J7GAG0_9ZZZZ</name>